<protein>
    <recommendedName>
        <fullName evidence="2">Fimbrial protein</fullName>
    </recommendedName>
</protein>
<reference evidence="1" key="2">
    <citation type="submission" date="2018-07" db="EMBL/GenBank/DDBJ databases">
        <authorList>
            <consortium name="NCBI Pathogen Detection Project"/>
        </authorList>
    </citation>
    <scope>NUCLEOTIDE SEQUENCE</scope>
    <source>
        <strain evidence="1">166-88</strain>
    </source>
</reference>
<name>A0A736I806_SALHO</name>
<organism evidence="1">
    <name type="scientific">Salmonella enterica subsp. houtenae serovar 44:z36[z38]:-</name>
    <dbReference type="NCBI Taxonomy" id="1967609"/>
    <lineage>
        <taxon>Bacteria</taxon>
        <taxon>Pseudomonadati</taxon>
        <taxon>Pseudomonadota</taxon>
        <taxon>Gammaproteobacteria</taxon>
        <taxon>Enterobacterales</taxon>
        <taxon>Enterobacteriaceae</taxon>
        <taxon>Salmonella</taxon>
    </lineage>
</organism>
<dbReference type="AlphaFoldDB" id="A0A736I806"/>
<sequence>MLNLSKKTSLNILVLFTLWGLLLPKESPAARCTGVTVHFNIPDEISITGKKVGDIILDFEKITTISGSCKKENTSITEGQYLYLVDRIKQPTPPGNWCGDDSVFSEISPDGIVRLLDQPSCGQSLIYYGLFRNLAQGAGGVLSPFNHNKLLLNKKIPGRTKINPLFFIRNDFVSLIGGYPDSLQSEFVAISGVKDIDLVYTPSCSARLENVVFPEQTSSAIQSGTVTPQQASINVSCDDILPKYTVKISSPRGIPDDKTPTDGIIKSDNPSVGYRLTWGDNQVGTGNVALNSALTPARLPSTSNFSLPIDIRPVSLVPKVEDIISGPSGSSIQVDLTFN</sequence>
<reference evidence="1" key="1">
    <citation type="journal article" date="2018" name="Genome Biol.">
        <title>SKESA: strategic k-mer extension for scrupulous assemblies.</title>
        <authorList>
            <person name="Souvorov A."/>
            <person name="Agarwala R."/>
            <person name="Lipman D.J."/>
        </authorList>
    </citation>
    <scope>NUCLEOTIDE SEQUENCE</scope>
    <source>
        <strain evidence="1">166-88</strain>
    </source>
</reference>
<proteinExistence type="predicted"/>
<comment type="caution">
    <text evidence="1">The sequence shown here is derived from an EMBL/GenBank/DDBJ whole genome shotgun (WGS) entry which is preliminary data.</text>
</comment>
<dbReference type="InterPro" id="IPR008966">
    <property type="entry name" value="Adhesion_dom_sf"/>
</dbReference>
<gene>
    <name evidence="1" type="ORF">GND75_002985</name>
</gene>
<evidence type="ECO:0000313" key="1">
    <source>
        <dbReference type="EMBL" id="HAE7581363.1"/>
    </source>
</evidence>
<evidence type="ECO:0008006" key="2">
    <source>
        <dbReference type="Google" id="ProtNLM"/>
    </source>
</evidence>
<accession>A0A736I806</accession>
<dbReference type="EMBL" id="DAASYS010000012">
    <property type="protein sequence ID" value="HAE7581363.1"/>
    <property type="molecule type" value="Genomic_DNA"/>
</dbReference>
<dbReference type="SUPFAM" id="SSF49401">
    <property type="entry name" value="Bacterial adhesins"/>
    <property type="match status" value="1"/>
</dbReference>